<protein>
    <recommendedName>
        <fullName evidence="3">ArsR family transcriptional regulator</fullName>
    </recommendedName>
</protein>
<evidence type="ECO:0008006" key="3">
    <source>
        <dbReference type="Google" id="ProtNLM"/>
    </source>
</evidence>
<dbReference type="Proteomes" id="UP001597135">
    <property type="component" value="Unassembled WGS sequence"/>
</dbReference>
<evidence type="ECO:0000313" key="1">
    <source>
        <dbReference type="EMBL" id="MFD1342896.1"/>
    </source>
</evidence>
<evidence type="ECO:0000313" key="2">
    <source>
        <dbReference type="Proteomes" id="UP001597135"/>
    </source>
</evidence>
<sequence>MPDLKTITEHRRLAILRHLASASTYTSNTSILHDVVNGVGVSTSRDQLIAALSWLHEQELLEMTDLGDGVVVATATGRGVEVATGAAEHPGVRRPSPRG</sequence>
<comment type="caution">
    <text evidence="1">The sequence shown here is derived from an EMBL/GenBank/DDBJ whole genome shotgun (WGS) entry which is preliminary data.</text>
</comment>
<name>A0ABW3ZIB5_9RHOB</name>
<dbReference type="EMBL" id="JBHTMU010000016">
    <property type="protein sequence ID" value="MFD1342896.1"/>
    <property type="molecule type" value="Genomic_DNA"/>
</dbReference>
<dbReference type="RefSeq" id="WP_386803367.1">
    <property type="nucleotide sequence ID" value="NZ_JBHTMU010000016.1"/>
</dbReference>
<proteinExistence type="predicted"/>
<reference evidence="2" key="1">
    <citation type="journal article" date="2019" name="Int. J. Syst. Evol. Microbiol.">
        <title>The Global Catalogue of Microorganisms (GCM) 10K type strain sequencing project: providing services to taxonomists for standard genome sequencing and annotation.</title>
        <authorList>
            <consortium name="The Broad Institute Genomics Platform"/>
            <consortium name="The Broad Institute Genome Sequencing Center for Infectious Disease"/>
            <person name="Wu L."/>
            <person name="Ma J."/>
        </authorList>
    </citation>
    <scope>NUCLEOTIDE SEQUENCE [LARGE SCALE GENOMIC DNA]</scope>
    <source>
        <strain evidence="2">CCUG 62953</strain>
    </source>
</reference>
<keyword evidence="2" id="KW-1185">Reference proteome</keyword>
<gene>
    <name evidence="1" type="ORF">ACFQ4E_10730</name>
</gene>
<organism evidence="1 2">
    <name type="scientific">Litorisediminicola beolgyonensis</name>
    <dbReference type="NCBI Taxonomy" id="1173614"/>
    <lineage>
        <taxon>Bacteria</taxon>
        <taxon>Pseudomonadati</taxon>
        <taxon>Pseudomonadota</taxon>
        <taxon>Alphaproteobacteria</taxon>
        <taxon>Rhodobacterales</taxon>
        <taxon>Paracoccaceae</taxon>
        <taxon>Litorisediminicola</taxon>
    </lineage>
</organism>
<accession>A0ABW3ZIB5</accession>